<evidence type="ECO:0000256" key="1">
    <source>
        <dbReference type="SAM" id="Phobius"/>
    </source>
</evidence>
<reference evidence="2" key="1">
    <citation type="submission" date="2022-08" db="EMBL/GenBank/DDBJ databases">
        <authorList>
            <consortium name="DOE Joint Genome Institute"/>
            <person name="Min B."/>
            <person name="Riley R."/>
            <person name="Sierra-Patev S."/>
            <person name="Naranjo-Ortiz M."/>
            <person name="Looney B."/>
            <person name="Konkel Z."/>
            <person name="Slot J.C."/>
            <person name="Sakamoto Y."/>
            <person name="Steenwyk J.L."/>
            <person name="Rokas A."/>
            <person name="Carro J."/>
            <person name="Camarero S."/>
            <person name="Ferreira P."/>
            <person name="Molpeceres G."/>
            <person name="Ruiz-Duenas F.J."/>
            <person name="Serrano A."/>
            <person name="Henrissat B."/>
            <person name="Drula E."/>
            <person name="Hughes K.W."/>
            <person name="Mata J.L."/>
            <person name="Ishikawa N.K."/>
            <person name="Vargas-Isla R."/>
            <person name="Ushijima S."/>
            <person name="Smith C.A."/>
            <person name="Ahrendt S."/>
            <person name="Andreopoulos W."/>
            <person name="He G."/>
            <person name="Labutti K."/>
            <person name="Lipzen A."/>
            <person name="Ng V."/>
            <person name="Sandor L."/>
            <person name="Barry K."/>
            <person name="Martinez A.T."/>
            <person name="Xiao Y."/>
            <person name="Gibbons J.G."/>
            <person name="Terashima K."/>
            <person name="Hibbett D.S."/>
            <person name="Grigoriev I.V."/>
        </authorList>
    </citation>
    <scope>NUCLEOTIDE SEQUENCE</scope>
    <source>
        <strain evidence="2">Sp2 HRB7682 ss15</strain>
    </source>
</reference>
<proteinExistence type="predicted"/>
<accession>A0A9W9DN42</accession>
<evidence type="ECO:0000313" key="3">
    <source>
        <dbReference type="Proteomes" id="UP001150238"/>
    </source>
</evidence>
<organism evidence="2 3">
    <name type="scientific">Lentinula lateritia</name>
    <dbReference type="NCBI Taxonomy" id="40482"/>
    <lineage>
        <taxon>Eukaryota</taxon>
        <taxon>Fungi</taxon>
        <taxon>Dikarya</taxon>
        <taxon>Basidiomycota</taxon>
        <taxon>Agaricomycotina</taxon>
        <taxon>Agaricomycetes</taxon>
        <taxon>Agaricomycetidae</taxon>
        <taxon>Agaricales</taxon>
        <taxon>Marasmiineae</taxon>
        <taxon>Omphalotaceae</taxon>
        <taxon>Lentinula</taxon>
    </lineage>
</organism>
<dbReference type="EMBL" id="JANVFS010000018">
    <property type="protein sequence ID" value="KAJ4477641.1"/>
    <property type="molecule type" value="Genomic_DNA"/>
</dbReference>
<keyword evidence="1" id="KW-1133">Transmembrane helix</keyword>
<feature type="transmembrane region" description="Helical" evidence="1">
    <location>
        <begin position="20"/>
        <end position="44"/>
    </location>
</feature>
<comment type="caution">
    <text evidence="2">The sequence shown here is derived from an EMBL/GenBank/DDBJ whole genome shotgun (WGS) entry which is preliminary data.</text>
</comment>
<keyword evidence="1" id="KW-0472">Membrane</keyword>
<dbReference type="AlphaFoldDB" id="A0A9W9DN42"/>
<name>A0A9W9DN42_9AGAR</name>
<gene>
    <name evidence="2" type="ORF">C8J55DRAFT_561236</name>
</gene>
<protein>
    <submittedName>
        <fullName evidence="2">Uncharacterized protein</fullName>
    </submittedName>
</protein>
<keyword evidence="1" id="KW-0812">Transmembrane</keyword>
<sequence length="197" mass="21433">MLASPPPDLTMSVCRRSGTVLHFKAFLVLTLGLAYMVYAAALPVTGEAQLYSRSQLVHRAVWKAEVKFRRGGHHELPSGMGEPSSDPGQIESAITDAIHQRFGPSVPVTFVTHGTTPDWADGKMAFDITWSGSGYTSISQTGGHVQKVQEVSTYRLVVNLDPTSNVRHGTITAPNMDQDEFPTVDPKTGKFVIKKIP</sequence>
<evidence type="ECO:0000313" key="2">
    <source>
        <dbReference type="EMBL" id="KAJ4477641.1"/>
    </source>
</evidence>
<dbReference type="Proteomes" id="UP001150238">
    <property type="component" value="Unassembled WGS sequence"/>
</dbReference>
<reference evidence="2" key="2">
    <citation type="journal article" date="2023" name="Proc. Natl. Acad. Sci. U.S.A.">
        <title>A global phylogenomic analysis of the shiitake genus Lentinula.</title>
        <authorList>
            <person name="Sierra-Patev S."/>
            <person name="Min B."/>
            <person name="Naranjo-Ortiz M."/>
            <person name="Looney B."/>
            <person name="Konkel Z."/>
            <person name="Slot J.C."/>
            <person name="Sakamoto Y."/>
            <person name="Steenwyk J.L."/>
            <person name="Rokas A."/>
            <person name="Carro J."/>
            <person name="Camarero S."/>
            <person name="Ferreira P."/>
            <person name="Molpeceres G."/>
            <person name="Ruiz-Duenas F.J."/>
            <person name="Serrano A."/>
            <person name="Henrissat B."/>
            <person name="Drula E."/>
            <person name="Hughes K.W."/>
            <person name="Mata J.L."/>
            <person name="Ishikawa N.K."/>
            <person name="Vargas-Isla R."/>
            <person name="Ushijima S."/>
            <person name="Smith C.A."/>
            <person name="Donoghue J."/>
            <person name="Ahrendt S."/>
            <person name="Andreopoulos W."/>
            <person name="He G."/>
            <person name="LaButti K."/>
            <person name="Lipzen A."/>
            <person name="Ng V."/>
            <person name="Riley R."/>
            <person name="Sandor L."/>
            <person name="Barry K."/>
            <person name="Martinez A.T."/>
            <person name="Xiao Y."/>
            <person name="Gibbons J.G."/>
            <person name="Terashima K."/>
            <person name="Grigoriev I.V."/>
            <person name="Hibbett D."/>
        </authorList>
    </citation>
    <scope>NUCLEOTIDE SEQUENCE</scope>
    <source>
        <strain evidence="2">Sp2 HRB7682 ss15</strain>
    </source>
</reference>